<name>A0ABX8B261_9BACT</name>
<accession>A0ABX8B261</accession>
<dbReference type="Proteomes" id="UP000677668">
    <property type="component" value="Chromosome 1"/>
</dbReference>
<gene>
    <name evidence="1" type="ORF">J8C05_09345</name>
</gene>
<evidence type="ECO:0000313" key="2">
    <source>
        <dbReference type="Proteomes" id="UP000677668"/>
    </source>
</evidence>
<organism evidence="1 2">
    <name type="scientific">Chloracidobacterium sp. N</name>
    <dbReference type="NCBI Taxonomy" id="2821540"/>
    <lineage>
        <taxon>Bacteria</taxon>
        <taxon>Pseudomonadati</taxon>
        <taxon>Acidobacteriota</taxon>
        <taxon>Terriglobia</taxon>
        <taxon>Terriglobales</taxon>
        <taxon>Acidobacteriaceae</taxon>
        <taxon>Chloracidobacterium</taxon>
        <taxon>Chloracidobacterium aggregatum</taxon>
    </lineage>
</organism>
<keyword evidence="2" id="KW-1185">Reference proteome</keyword>
<dbReference type="RefSeq" id="WP_198539640.1">
    <property type="nucleotide sequence ID" value="NZ_CP072642.1"/>
</dbReference>
<reference evidence="1 2" key="1">
    <citation type="submission" date="2021-03" db="EMBL/GenBank/DDBJ databases">
        <title>Genomic and phenotypic characterization of Chloracidobacterium isolates provides evidence for multiple species.</title>
        <authorList>
            <person name="Saini M.K."/>
            <person name="Costas A.M.G."/>
            <person name="Tank M."/>
            <person name="Bryant D.A."/>
        </authorList>
    </citation>
    <scope>NUCLEOTIDE SEQUENCE [LARGE SCALE GENOMIC DNA]</scope>
    <source>
        <strain evidence="1 2">N</strain>
    </source>
</reference>
<dbReference type="EMBL" id="CP072642">
    <property type="protein sequence ID" value="QUV93569.1"/>
    <property type="molecule type" value="Genomic_DNA"/>
</dbReference>
<sequence>MAQSITIPVSRQTMAVLETYVMLGQATSASAVAGKLLARAAEDLRENLARQLSSNLGREQKGEAKE</sequence>
<protein>
    <submittedName>
        <fullName evidence="1">Uncharacterized protein</fullName>
    </submittedName>
</protein>
<evidence type="ECO:0000313" key="1">
    <source>
        <dbReference type="EMBL" id="QUV93569.1"/>
    </source>
</evidence>
<proteinExistence type="predicted"/>